<evidence type="ECO:0000256" key="3">
    <source>
        <dbReference type="ARBA" id="ARBA00022679"/>
    </source>
</evidence>
<evidence type="ECO:0000313" key="5">
    <source>
        <dbReference type="EMBL" id="BCV44457.1"/>
    </source>
</evidence>
<comment type="similarity">
    <text evidence="1">Belongs to the glycosyltransferase 2 family.</text>
</comment>
<organism evidence="5 6">
    <name type="scientific">Shewanella algae</name>
    <dbReference type="NCBI Taxonomy" id="38313"/>
    <lineage>
        <taxon>Bacteria</taxon>
        <taxon>Pseudomonadati</taxon>
        <taxon>Pseudomonadota</taxon>
        <taxon>Gammaproteobacteria</taxon>
        <taxon>Alteromonadales</taxon>
        <taxon>Shewanellaceae</taxon>
        <taxon>Shewanella</taxon>
    </lineage>
</organism>
<protein>
    <recommendedName>
        <fullName evidence="4">Glycosyltransferase 2-like domain-containing protein</fullName>
    </recommendedName>
</protein>
<evidence type="ECO:0000256" key="2">
    <source>
        <dbReference type="ARBA" id="ARBA00022676"/>
    </source>
</evidence>
<dbReference type="GO" id="GO:0016757">
    <property type="term" value="F:glycosyltransferase activity"/>
    <property type="evidence" value="ECO:0007669"/>
    <property type="project" value="UniProtKB-KW"/>
</dbReference>
<reference evidence="5" key="1">
    <citation type="submission" date="2021-05" db="EMBL/GenBank/DDBJ databases">
        <title>Molecular characterization for Shewanella algae harboring chromosomal blaOXA-55-like strains isolated from clinical and environment sample.</title>
        <authorList>
            <person name="Ohama Y."/>
            <person name="Aoki K."/>
            <person name="Harada S."/>
            <person name="Moriya K."/>
            <person name="Ishii Y."/>
            <person name="Tateda K."/>
        </authorList>
    </citation>
    <scope>NUCLEOTIDE SEQUENCE</scope>
    <source>
        <strain evidence="5">TUM17379</strain>
    </source>
</reference>
<dbReference type="AlphaFoldDB" id="A0AAD1KAL2"/>
<dbReference type="SUPFAM" id="SSF53448">
    <property type="entry name" value="Nucleotide-diphospho-sugar transferases"/>
    <property type="match status" value="1"/>
</dbReference>
<keyword evidence="2" id="KW-0328">Glycosyltransferase</keyword>
<name>A0AAD1KAL2_9GAMM</name>
<accession>A0AAD1KAL2</accession>
<evidence type="ECO:0000256" key="1">
    <source>
        <dbReference type="ARBA" id="ARBA00006739"/>
    </source>
</evidence>
<evidence type="ECO:0000259" key="4">
    <source>
        <dbReference type="Pfam" id="PF00535"/>
    </source>
</evidence>
<gene>
    <name evidence="5" type="ORF">TUM17379_14750</name>
</gene>
<dbReference type="Gene3D" id="3.90.550.10">
    <property type="entry name" value="Spore Coat Polysaccharide Biosynthesis Protein SpsA, Chain A"/>
    <property type="match status" value="1"/>
</dbReference>
<evidence type="ECO:0000313" key="6">
    <source>
        <dbReference type="Proteomes" id="UP000825078"/>
    </source>
</evidence>
<dbReference type="PANTHER" id="PTHR43179">
    <property type="entry name" value="RHAMNOSYLTRANSFERASE WBBL"/>
    <property type="match status" value="1"/>
</dbReference>
<dbReference type="InterPro" id="IPR001173">
    <property type="entry name" value="Glyco_trans_2-like"/>
</dbReference>
<dbReference type="Pfam" id="PF00535">
    <property type="entry name" value="Glycos_transf_2"/>
    <property type="match status" value="1"/>
</dbReference>
<keyword evidence="3" id="KW-0808">Transferase</keyword>
<dbReference type="EMBL" id="AP024613">
    <property type="protein sequence ID" value="BCV44457.1"/>
    <property type="molecule type" value="Genomic_DNA"/>
</dbReference>
<proteinExistence type="inferred from homology"/>
<dbReference type="PANTHER" id="PTHR43179:SF12">
    <property type="entry name" value="GALACTOFURANOSYLTRANSFERASE GLFT2"/>
    <property type="match status" value="1"/>
</dbReference>
<dbReference type="Proteomes" id="UP000825078">
    <property type="component" value="Chromosome"/>
</dbReference>
<dbReference type="InterPro" id="IPR029044">
    <property type="entry name" value="Nucleotide-diphossugar_trans"/>
</dbReference>
<sequence>MRSISVGLLSYARTDLLIETLSNISSDNFNIKVYLLNNNPDVCILNEVRQYVCQGVQLEYYWFHENLGVARGRRKLVELCTERYMILLDDDVYIEDFDKICANVSNEFLDEKVGGIAFHILECGKNSANRYEIPHKNKEFDLDKDQDTYLMIGAGHAIDVELAMRVGNYPDDFGLYGFEEVDLSFRMLNEGFKIRYLHNCVIEHKKSPDGRFSNELVNYLAFVNRTRMAKRYLKFRYFCTCYFVRSIFFLLKTKKLWFICSS</sequence>
<feature type="domain" description="Glycosyltransferase 2-like" evidence="4">
    <location>
        <begin position="6"/>
        <end position="96"/>
    </location>
</feature>